<comment type="cofactor">
    <cofactor evidence="1">
        <name>a divalent metal cation</name>
        <dbReference type="ChEBI" id="CHEBI:60240"/>
    </cofactor>
</comment>
<sequence>MYTDRYQMPQDQLPQGPAYLMHVLTVYKHSRPDHFRENLRVSPTTFDRVVSTIENDPVFSNNSQNAQIPVEIQLAITLYRFGHYGNAAGLQQVANWAGVAKGTVELVTRRVITVILHPTFLRTAVRYPTPDEKEKAKVWVEKHSCRAWRGGWCLVDGTLVPLYDRPFWYGESYFDRKCNYSLNIQIISLPNLRIIDFGFGFTGSTHDSTAWEETHLAREHDTLLEDGEFIWADSAYPVGYYCS</sequence>
<evidence type="ECO:0000259" key="3">
    <source>
        <dbReference type="Pfam" id="PF13359"/>
    </source>
</evidence>
<dbReference type="HOGENOM" id="CLU_018552_1_3_1"/>
<organism evidence="4 5">
    <name type="scientific">Jaapia argillacea MUCL 33604</name>
    <dbReference type="NCBI Taxonomy" id="933084"/>
    <lineage>
        <taxon>Eukaryota</taxon>
        <taxon>Fungi</taxon>
        <taxon>Dikarya</taxon>
        <taxon>Basidiomycota</taxon>
        <taxon>Agaricomycotina</taxon>
        <taxon>Agaricomycetes</taxon>
        <taxon>Agaricomycetidae</taxon>
        <taxon>Jaapiales</taxon>
        <taxon>Jaapiaceae</taxon>
        <taxon>Jaapia</taxon>
    </lineage>
</organism>
<proteinExistence type="predicted"/>
<accession>A0A067PFS1</accession>
<reference evidence="5" key="1">
    <citation type="journal article" date="2014" name="Proc. Natl. Acad. Sci. U.S.A.">
        <title>Extensive sampling of basidiomycete genomes demonstrates inadequacy of the white-rot/brown-rot paradigm for wood decay fungi.</title>
        <authorList>
            <person name="Riley R."/>
            <person name="Salamov A.A."/>
            <person name="Brown D.W."/>
            <person name="Nagy L.G."/>
            <person name="Floudas D."/>
            <person name="Held B.W."/>
            <person name="Levasseur A."/>
            <person name="Lombard V."/>
            <person name="Morin E."/>
            <person name="Otillar R."/>
            <person name="Lindquist E.A."/>
            <person name="Sun H."/>
            <person name="LaButti K.M."/>
            <person name="Schmutz J."/>
            <person name="Jabbour D."/>
            <person name="Luo H."/>
            <person name="Baker S.E."/>
            <person name="Pisabarro A.G."/>
            <person name="Walton J.D."/>
            <person name="Blanchette R.A."/>
            <person name="Henrissat B."/>
            <person name="Martin F."/>
            <person name="Cullen D."/>
            <person name="Hibbett D.S."/>
            <person name="Grigoriev I.V."/>
        </authorList>
    </citation>
    <scope>NUCLEOTIDE SEQUENCE [LARGE SCALE GENOMIC DNA]</scope>
    <source>
        <strain evidence="5">MUCL 33604</strain>
    </source>
</reference>
<dbReference type="InParanoid" id="A0A067PFS1"/>
<dbReference type="InterPro" id="IPR027806">
    <property type="entry name" value="HARBI1_dom"/>
</dbReference>
<keyword evidence="5" id="KW-1185">Reference proteome</keyword>
<evidence type="ECO:0000256" key="1">
    <source>
        <dbReference type="ARBA" id="ARBA00001968"/>
    </source>
</evidence>
<dbReference type="AlphaFoldDB" id="A0A067PFS1"/>
<dbReference type="OrthoDB" id="3246760at2759"/>
<dbReference type="Proteomes" id="UP000027265">
    <property type="component" value="Unassembled WGS sequence"/>
</dbReference>
<protein>
    <recommendedName>
        <fullName evidence="3">DDE Tnp4 domain-containing protein</fullName>
    </recommendedName>
</protein>
<keyword evidence="2" id="KW-0479">Metal-binding</keyword>
<dbReference type="EMBL" id="KL197733">
    <property type="protein sequence ID" value="KDQ53629.1"/>
    <property type="molecule type" value="Genomic_DNA"/>
</dbReference>
<evidence type="ECO:0000313" key="4">
    <source>
        <dbReference type="EMBL" id="KDQ53629.1"/>
    </source>
</evidence>
<gene>
    <name evidence="4" type="ORF">JAAARDRAFT_136830</name>
</gene>
<evidence type="ECO:0000313" key="5">
    <source>
        <dbReference type="Proteomes" id="UP000027265"/>
    </source>
</evidence>
<evidence type="ECO:0000256" key="2">
    <source>
        <dbReference type="ARBA" id="ARBA00022723"/>
    </source>
</evidence>
<dbReference type="GO" id="GO:0046872">
    <property type="term" value="F:metal ion binding"/>
    <property type="evidence" value="ECO:0007669"/>
    <property type="project" value="UniProtKB-KW"/>
</dbReference>
<name>A0A067PFS1_9AGAM</name>
<dbReference type="Pfam" id="PF13359">
    <property type="entry name" value="DDE_Tnp_4"/>
    <property type="match status" value="1"/>
</dbReference>
<feature type="domain" description="DDE Tnp4" evidence="3">
    <location>
        <begin position="155"/>
        <end position="238"/>
    </location>
</feature>
<dbReference type="STRING" id="933084.A0A067PFS1"/>